<keyword evidence="4" id="KW-1133">Transmembrane helix</keyword>
<dbReference type="CDD" id="cd13890">
    <property type="entry name" value="CuRO_3_CueO_FtsP"/>
    <property type="match status" value="1"/>
</dbReference>
<dbReference type="InterPro" id="IPR045087">
    <property type="entry name" value="Cu-oxidase_fam"/>
</dbReference>
<dbReference type="RefSeq" id="WP_254421390.1">
    <property type="nucleotide sequence ID" value="NZ_BAAAJB010000032.1"/>
</dbReference>
<accession>A0ABY5DGK9</accession>
<feature type="domain" description="Plastocyanin-like" evidence="6">
    <location>
        <begin position="374"/>
        <end position="494"/>
    </location>
</feature>
<organism evidence="8 9">
    <name type="scientific">Nocardiopsis exhalans</name>
    <dbReference type="NCBI Taxonomy" id="163604"/>
    <lineage>
        <taxon>Bacteria</taxon>
        <taxon>Bacillati</taxon>
        <taxon>Actinomycetota</taxon>
        <taxon>Actinomycetes</taxon>
        <taxon>Streptosporangiales</taxon>
        <taxon>Nocardiopsidaceae</taxon>
        <taxon>Nocardiopsis</taxon>
    </lineage>
</organism>
<evidence type="ECO:0000259" key="5">
    <source>
        <dbReference type="Pfam" id="PF00394"/>
    </source>
</evidence>
<keyword evidence="4" id="KW-0472">Membrane</keyword>
<keyword evidence="4" id="KW-0812">Transmembrane</keyword>
<gene>
    <name evidence="8" type="ORF">NE857_14020</name>
</gene>
<evidence type="ECO:0000256" key="3">
    <source>
        <dbReference type="ARBA" id="ARBA00023002"/>
    </source>
</evidence>
<evidence type="ECO:0000256" key="2">
    <source>
        <dbReference type="ARBA" id="ARBA00022723"/>
    </source>
</evidence>
<feature type="transmembrane region" description="Helical" evidence="4">
    <location>
        <begin position="12"/>
        <end position="34"/>
    </location>
</feature>
<dbReference type="Pfam" id="PF07732">
    <property type="entry name" value="Cu-oxidase_3"/>
    <property type="match status" value="1"/>
</dbReference>
<dbReference type="PANTHER" id="PTHR48267">
    <property type="entry name" value="CUPREDOXIN SUPERFAMILY PROTEIN"/>
    <property type="match status" value="1"/>
</dbReference>
<dbReference type="CDD" id="cd13867">
    <property type="entry name" value="CuRO_2_CueO_FtsP"/>
    <property type="match status" value="1"/>
</dbReference>
<dbReference type="InterPro" id="IPR008972">
    <property type="entry name" value="Cupredoxin"/>
</dbReference>
<dbReference type="CDD" id="cd04232">
    <property type="entry name" value="CuRO_1_CueO_FtsP"/>
    <property type="match status" value="1"/>
</dbReference>
<dbReference type="Gene3D" id="2.60.40.420">
    <property type="entry name" value="Cupredoxins - blue copper proteins"/>
    <property type="match status" value="3"/>
</dbReference>
<evidence type="ECO:0000259" key="6">
    <source>
        <dbReference type="Pfam" id="PF07731"/>
    </source>
</evidence>
<evidence type="ECO:0000259" key="7">
    <source>
        <dbReference type="Pfam" id="PF07732"/>
    </source>
</evidence>
<dbReference type="Proteomes" id="UP001055940">
    <property type="component" value="Chromosome"/>
</dbReference>
<dbReference type="SUPFAM" id="SSF49503">
    <property type="entry name" value="Cupredoxins"/>
    <property type="match status" value="3"/>
</dbReference>
<feature type="domain" description="Plastocyanin-like" evidence="5">
    <location>
        <begin position="229"/>
        <end position="313"/>
    </location>
</feature>
<dbReference type="PROSITE" id="PS00080">
    <property type="entry name" value="MULTICOPPER_OXIDASE2"/>
    <property type="match status" value="1"/>
</dbReference>
<dbReference type="InterPro" id="IPR002355">
    <property type="entry name" value="Cu_oxidase_Cu_BS"/>
</dbReference>
<protein>
    <submittedName>
        <fullName evidence="8">Multicopper oxidase domain-containing protein</fullName>
    </submittedName>
</protein>
<feature type="domain" description="Plastocyanin-like" evidence="7">
    <location>
        <begin position="73"/>
        <end position="187"/>
    </location>
</feature>
<sequence length="521" mass="56993">MPKRPGPLRRIVLWTVSVVAVLALVLTGTGIWVYSALRVTNVGELSFTNELHVPPELEPVIDEDGRKRFDLTMQEGTSEFLPGQETATWGVNGAYLGPTMRLERGDDVAMNVTNDLPETSTLHWHGMRVPAAMDGGPHQQIEPGQAWSPEWTVDQPAASLWYHPHLHGATAEHVYRGVAGMIIVEDDDVTEGLPNDYGVDDLPLLVQDRSFRSDGELDLNATGPLWMQATYGLMGDQILVNGTHDPYFEVESERVRLRVLNGSNTRSMNFGFDDDRAFQLVGTDTGLLPAPVELDRIRLSPGERAEIVVDFDPGDDVVLRSYAPKQAGSFAEDRLAGADDEFDILRLTAAGELTPGEPIPAELATTPEITPPEDATERVFTLGGTAHINGASMDMSRIDEVVPAGATEIWTIENPSVVHNFHIHDVAFRVLDIDGVEPPPELTGRKDTVYVAPNTSVRIAVEFGEHVDPEAPYMYHCHLLEHEDQGMMGQFLVVEPGTEDEVARDLGIDGGHDHAGGHGGH</sequence>
<evidence type="ECO:0000256" key="1">
    <source>
        <dbReference type="ARBA" id="ARBA00010609"/>
    </source>
</evidence>
<dbReference type="Pfam" id="PF07731">
    <property type="entry name" value="Cu-oxidase_2"/>
    <property type="match status" value="1"/>
</dbReference>
<proteinExistence type="inferred from homology"/>
<dbReference type="EMBL" id="CP099837">
    <property type="protein sequence ID" value="USY22623.1"/>
    <property type="molecule type" value="Genomic_DNA"/>
</dbReference>
<dbReference type="InterPro" id="IPR011707">
    <property type="entry name" value="Cu-oxidase-like_N"/>
</dbReference>
<name>A0ABY5DGK9_9ACTN</name>
<keyword evidence="3" id="KW-0560">Oxidoreductase</keyword>
<evidence type="ECO:0000256" key="4">
    <source>
        <dbReference type="SAM" id="Phobius"/>
    </source>
</evidence>
<keyword evidence="9" id="KW-1185">Reference proteome</keyword>
<reference evidence="8" key="1">
    <citation type="submission" date="2022-06" db="EMBL/GenBank/DDBJ databases">
        <authorList>
            <person name="Ping M."/>
        </authorList>
    </citation>
    <scope>NUCLEOTIDE SEQUENCE</scope>
    <source>
        <strain evidence="8">JCM11759T</strain>
    </source>
</reference>
<evidence type="ECO:0000313" key="8">
    <source>
        <dbReference type="EMBL" id="USY22623.1"/>
    </source>
</evidence>
<dbReference type="PANTHER" id="PTHR48267:SF1">
    <property type="entry name" value="BILIRUBIN OXIDASE"/>
    <property type="match status" value="1"/>
</dbReference>
<dbReference type="InterPro" id="IPR001117">
    <property type="entry name" value="Cu-oxidase_2nd"/>
</dbReference>
<dbReference type="Pfam" id="PF00394">
    <property type="entry name" value="Cu-oxidase"/>
    <property type="match status" value="1"/>
</dbReference>
<comment type="similarity">
    <text evidence="1">Belongs to the multicopper oxidase family.</text>
</comment>
<keyword evidence="2" id="KW-0479">Metal-binding</keyword>
<dbReference type="InterPro" id="IPR011706">
    <property type="entry name" value="Cu-oxidase_C"/>
</dbReference>
<evidence type="ECO:0000313" key="9">
    <source>
        <dbReference type="Proteomes" id="UP001055940"/>
    </source>
</evidence>